<dbReference type="SUPFAM" id="SSF53448">
    <property type="entry name" value="Nucleotide-diphospho-sugar transferases"/>
    <property type="match status" value="1"/>
</dbReference>
<protein>
    <recommendedName>
        <fullName evidence="8">Molybdenum cofactor guanylyltransferase</fullName>
        <shortName evidence="8">MoCo guanylyltransferase</shortName>
        <ecNumber evidence="8">2.7.7.77</ecNumber>
    </recommendedName>
    <alternativeName>
        <fullName evidence="8">GTP:molybdopterin guanylyltransferase</fullName>
    </alternativeName>
    <alternativeName>
        <fullName evidence="8">Mo-MPT guanylyltransferase</fullName>
    </alternativeName>
    <alternativeName>
        <fullName evidence="8">Molybdopterin guanylyltransferase</fullName>
    </alternativeName>
    <alternativeName>
        <fullName evidence="8">Molybdopterin-guanine dinucleotide synthase</fullName>
        <shortName evidence="8">MGD synthase</shortName>
    </alternativeName>
</protein>
<feature type="binding site" evidence="8">
    <location>
        <position position="53"/>
    </location>
    <ligand>
        <name>GTP</name>
        <dbReference type="ChEBI" id="CHEBI:37565"/>
    </ligand>
</feature>
<dbReference type="GO" id="GO:0061603">
    <property type="term" value="F:molybdenum cofactor guanylyltransferase activity"/>
    <property type="evidence" value="ECO:0007669"/>
    <property type="project" value="UniProtKB-EC"/>
</dbReference>
<keyword evidence="5 8" id="KW-0460">Magnesium</keyword>
<dbReference type="EMBL" id="PTIZ01000002">
    <property type="protein sequence ID" value="PPK77092.1"/>
    <property type="molecule type" value="Genomic_DNA"/>
</dbReference>
<reference evidence="10 11" key="1">
    <citation type="submission" date="2018-02" db="EMBL/GenBank/DDBJ databases">
        <title>Subsurface microbial communities from deep shales in Ohio and West Virginia, USA.</title>
        <authorList>
            <person name="Wrighton K."/>
        </authorList>
    </citation>
    <scope>NUCLEOTIDE SEQUENCE [LARGE SCALE GENOMIC DNA]</scope>
    <source>
        <strain evidence="10 11">OWC-DMM</strain>
    </source>
</reference>
<feature type="binding site" evidence="8">
    <location>
        <begin position="12"/>
        <end position="14"/>
    </location>
    <ligand>
        <name>GTP</name>
        <dbReference type="ChEBI" id="CHEBI:37565"/>
    </ligand>
</feature>
<feature type="domain" description="MobA-like NTP transferase" evidence="9">
    <location>
        <begin position="9"/>
        <end position="165"/>
    </location>
</feature>
<organism evidence="10 11">
    <name type="scientific">Methylobacter tundripaludum</name>
    <dbReference type="NCBI Taxonomy" id="173365"/>
    <lineage>
        <taxon>Bacteria</taxon>
        <taxon>Pseudomonadati</taxon>
        <taxon>Pseudomonadota</taxon>
        <taxon>Gammaproteobacteria</taxon>
        <taxon>Methylococcales</taxon>
        <taxon>Methylococcaceae</taxon>
        <taxon>Methylobacter</taxon>
    </lineage>
</organism>
<name>A0A2S6HHY4_9GAMM</name>
<keyword evidence="6 8" id="KW-0342">GTP-binding</keyword>
<evidence type="ECO:0000256" key="3">
    <source>
        <dbReference type="ARBA" id="ARBA00022723"/>
    </source>
</evidence>
<dbReference type="Pfam" id="PF12804">
    <property type="entry name" value="NTP_transf_3"/>
    <property type="match status" value="1"/>
</dbReference>
<dbReference type="PANTHER" id="PTHR19136:SF81">
    <property type="entry name" value="MOLYBDENUM COFACTOR GUANYLYLTRANSFERASE"/>
    <property type="match status" value="1"/>
</dbReference>
<evidence type="ECO:0000256" key="4">
    <source>
        <dbReference type="ARBA" id="ARBA00022741"/>
    </source>
</evidence>
<feature type="binding site" evidence="8">
    <location>
        <position position="101"/>
    </location>
    <ligand>
        <name>Mg(2+)</name>
        <dbReference type="ChEBI" id="CHEBI:18420"/>
    </ligand>
</feature>
<dbReference type="InterPro" id="IPR013482">
    <property type="entry name" value="Molybde_CF_guanTrfase"/>
</dbReference>
<dbReference type="AlphaFoldDB" id="A0A2S6HHY4"/>
<evidence type="ECO:0000256" key="1">
    <source>
        <dbReference type="ARBA" id="ARBA00022490"/>
    </source>
</evidence>
<dbReference type="Proteomes" id="UP000240010">
    <property type="component" value="Unassembled WGS sequence"/>
</dbReference>
<dbReference type="EC" id="2.7.7.77" evidence="8"/>
<dbReference type="InterPro" id="IPR025877">
    <property type="entry name" value="MobA-like_NTP_Trfase"/>
</dbReference>
<dbReference type="NCBIfam" id="TIGR02665">
    <property type="entry name" value="molyb_mobA"/>
    <property type="match status" value="1"/>
</dbReference>
<comment type="cofactor">
    <cofactor evidence="8">
        <name>Mg(2+)</name>
        <dbReference type="ChEBI" id="CHEBI:18420"/>
    </cofactor>
</comment>
<proteinExistence type="inferred from homology"/>
<keyword evidence="3 8" id="KW-0479">Metal-binding</keyword>
<feature type="binding site" evidence="8">
    <location>
        <position position="71"/>
    </location>
    <ligand>
        <name>GTP</name>
        <dbReference type="ChEBI" id="CHEBI:37565"/>
    </ligand>
</feature>
<sequence length="199" mass="22090">MNSQTKVAGVILAGGRARRMNNQDKGLVNFNGRPMVSYAIAALAPVVDCVFINANRNIDQYRQFGWPVISDQTDSFDGPLAGILTAMIHADAYVLVVIPCDSPLIKTEHLQKLLLTRAEHNADVAVAFDGTRLHPVFLAIKTALQTSLQEYLADGQRKVEVWLAQQNLVRVDFSNETEIFSNINTMTELSVLEETKRFS</sequence>
<evidence type="ECO:0000256" key="8">
    <source>
        <dbReference type="HAMAP-Rule" id="MF_00316"/>
    </source>
</evidence>
<evidence type="ECO:0000256" key="5">
    <source>
        <dbReference type="ARBA" id="ARBA00022842"/>
    </source>
</evidence>
<evidence type="ECO:0000259" key="9">
    <source>
        <dbReference type="Pfam" id="PF12804"/>
    </source>
</evidence>
<evidence type="ECO:0000313" key="11">
    <source>
        <dbReference type="Proteomes" id="UP000240010"/>
    </source>
</evidence>
<dbReference type="HAMAP" id="MF_00316">
    <property type="entry name" value="MobA"/>
    <property type="match status" value="1"/>
</dbReference>
<dbReference type="CDD" id="cd02503">
    <property type="entry name" value="MobA"/>
    <property type="match status" value="1"/>
</dbReference>
<dbReference type="RefSeq" id="WP_104427838.1">
    <property type="nucleotide sequence ID" value="NZ_PTIZ01000002.1"/>
</dbReference>
<dbReference type="GO" id="GO:0005737">
    <property type="term" value="C:cytoplasm"/>
    <property type="evidence" value="ECO:0007669"/>
    <property type="project" value="UniProtKB-SubCell"/>
</dbReference>
<evidence type="ECO:0000256" key="7">
    <source>
        <dbReference type="ARBA" id="ARBA00023150"/>
    </source>
</evidence>
<dbReference type="GO" id="GO:0046872">
    <property type="term" value="F:metal ion binding"/>
    <property type="evidence" value="ECO:0007669"/>
    <property type="project" value="UniProtKB-KW"/>
</dbReference>
<evidence type="ECO:0000313" key="10">
    <source>
        <dbReference type="EMBL" id="PPK77092.1"/>
    </source>
</evidence>
<dbReference type="GO" id="GO:1902758">
    <property type="term" value="P:bis(molybdopterin guanine dinucleotide)molybdenum biosynthetic process"/>
    <property type="evidence" value="ECO:0007669"/>
    <property type="project" value="TreeGrafter"/>
</dbReference>
<comment type="function">
    <text evidence="8">Transfers a GMP moiety from GTP to Mo-molybdopterin (Mo-MPT) cofactor (Moco or molybdenum cofactor) to form Mo-molybdopterin guanine dinucleotide (Mo-MGD) cofactor.</text>
</comment>
<gene>
    <name evidence="8" type="primary">mobA</name>
    <name evidence="10" type="ORF">B0F87_102198</name>
</gene>
<comment type="domain">
    <text evidence="8">The N-terminal domain determines nucleotide recognition and specific binding, while the C-terminal domain determines the specific binding to the target protein.</text>
</comment>
<dbReference type="Gene3D" id="3.90.550.10">
    <property type="entry name" value="Spore Coat Polysaccharide Biosynthesis Protein SpsA, Chain A"/>
    <property type="match status" value="1"/>
</dbReference>
<evidence type="ECO:0000256" key="2">
    <source>
        <dbReference type="ARBA" id="ARBA00022679"/>
    </source>
</evidence>
<dbReference type="PANTHER" id="PTHR19136">
    <property type="entry name" value="MOLYBDENUM COFACTOR GUANYLYLTRANSFERASE"/>
    <property type="match status" value="1"/>
</dbReference>
<keyword evidence="10" id="KW-0548">Nucleotidyltransferase</keyword>
<feature type="binding site" evidence="8">
    <location>
        <position position="101"/>
    </location>
    <ligand>
        <name>GTP</name>
        <dbReference type="ChEBI" id="CHEBI:37565"/>
    </ligand>
</feature>
<keyword evidence="7 8" id="KW-0501">Molybdenum cofactor biosynthesis</keyword>
<dbReference type="InterPro" id="IPR029044">
    <property type="entry name" value="Nucleotide-diphossugar_trans"/>
</dbReference>
<comment type="subcellular location">
    <subcellularLocation>
        <location evidence="8">Cytoplasm</location>
    </subcellularLocation>
</comment>
<keyword evidence="1 8" id="KW-0963">Cytoplasm</keyword>
<keyword evidence="2 8" id="KW-0808">Transferase</keyword>
<comment type="catalytic activity">
    <reaction evidence="8">
        <text>Mo-molybdopterin + GTP + H(+) = Mo-molybdopterin guanine dinucleotide + diphosphate</text>
        <dbReference type="Rhea" id="RHEA:34243"/>
        <dbReference type="ChEBI" id="CHEBI:15378"/>
        <dbReference type="ChEBI" id="CHEBI:33019"/>
        <dbReference type="ChEBI" id="CHEBI:37565"/>
        <dbReference type="ChEBI" id="CHEBI:71302"/>
        <dbReference type="ChEBI" id="CHEBI:71310"/>
        <dbReference type="EC" id="2.7.7.77"/>
    </reaction>
</comment>
<evidence type="ECO:0000256" key="6">
    <source>
        <dbReference type="ARBA" id="ARBA00023134"/>
    </source>
</evidence>
<keyword evidence="4 8" id="KW-0547">Nucleotide-binding</keyword>
<comment type="similarity">
    <text evidence="8">Belongs to the MobA family.</text>
</comment>
<dbReference type="GO" id="GO:0005525">
    <property type="term" value="F:GTP binding"/>
    <property type="evidence" value="ECO:0007669"/>
    <property type="project" value="UniProtKB-UniRule"/>
</dbReference>
<accession>A0A2S6HHY4</accession>
<comment type="subunit">
    <text evidence="8">Monomer.</text>
</comment>
<feature type="binding site" evidence="8">
    <location>
        <position position="25"/>
    </location>
    <ligand>
        <name>GTP</name>
        <dbReference type="ChEBI" id="CHEBI:37565"/>
    </ligand>
</feature>
<comment type="caution">
    <text evidence="10">The sequence shown here is derived from an EMBL/GenBank/DDBJ whole genome shotgun (WGS) entry which is preliminary data.</text>
</comment>